<dbReference type="AlphaFoldDB" id="A0A0D7X204"/>
<evidence type="ECO:0000256" key="5">
    <source>
        <dbReference type="ARBA" id="ARBA00023136"/>
    </source>
</evidence>
<comment type="similarity">
    <text evidence="2">Belongs to the multi antimicrobial extrusion (MATE) (TC 2.A.66.1) family.</text>
</comment>
<comment type="subcellular location">
    <subcellularLocation>
        <location evidence="1">Membrane</location>
        <topology evidence="1">Multi-pass membrane protein</topology>
    </subcellularLocation>
</comment>
<evidence type="ECO:0000256" key="4">
    <source>
        <dbReference type="ARBA" id="ARBA00022989"/>
    </source>
</evidence>
<feature type="transmembrane region" description="Helical" evidence="6">
    <location>
        <begin position="40"/>
        <end position="62"/>
    </location>
</feature>
<evidence type="ECO:0000256" key="6">
    <source>
        <dbReference type="SAM" id="Phobius"/>
    </source>
</evidence>
<dbReference type="PANTHER" id="PTHR42893:SF46">
    <property type="entry name" value="PROTEIN DETOXIFICATION 44, CHLOROPLASTIC"/>
    <property type="match status" value="1"/>
</dbReference>
<organism evidence="7 8">
    <name type="scientific">Paenibacillus terrae</name>
    <dbReference type="NCBI Taxonomy" id="159743"/>
    <lineage>
        <taxon>Bacteria</taxon>
        <taxon>Bacillati</taxon>
        <taxon>Bacillota</taxon>
        <taxon>Bacilli</taxon>
        <taxon>Bacillales</taxon>
        <taxon>Paenibacillaceae</taxon>
        <taxon>Paenibacillus</taxon>
    </lineage>
</organism>
<keyword evidence="4 6" id="KW-1133">Transmembrane helix</keyword>
<keyword evidence="8" id="KW-1185">Reference proteome</keyword>
<dbReference type="InterPro" id="IPR002528">
    <property type="entry name" value="MATE_fam"/>
</dbReference>
<dbReference type="GO" id="GO:0015297">
    <property type="term" value="F:antiporter activity"/>
    <property type="evidence" value="ECO:0007669"/>
    <property type="project" value="InterPro"/>
</dbReference>
<dbReference type="RefSeq" id="WP_044647603.1">
    <property type="nucleotide sequence ID" value="NZ_JTHP01000042.1"/>
</dbReference>
<feature type="transmembrane region" description="Helical" evidence="6">
    <location>
        <begin position="133"/>
        <end position="152"/>
    </location>
</feature>
<sequence length="436" mass="47905">MLPSHRAYLALAIPLIISTITTPLLGAVDTAVIGHLSHSAYLGGVAVGTLIFNTLYWLFGFLRVSTSAFTAQAAGAKNNDQGIAALMRPMGIALVIGALFILLQKPILLASLQLIHPAEDVAAQASIYFNIRIWGAPLTLVNYVLLGWLMGLSRVKATLLLQISMNVINMVLAIVFTQIIQWDVAGVAGATLNAEVLACVLGFVLVLRSSVWKEWKRSGQRDWRGWFGASELKSVMATNLDLMIRTACLLTMFNLFTSRSASFGTDQLAANAILLQIHYLMAYCFDGFANASSIMTGQARGARDPKMLQRVIHLSWFWTIVTSVLMGGLYFALKEPLIRLFTDNATVISLTGPYNAWLVAFPLAAGLGLVFYGVFTGMTVTYPIRNSMLISLVFFLIALFWCVPHYGNHGLWLSFIVFALGRSLFLVIYLPRLQRI</sequence>
<feature type="transmembrane region" description="Helical" evidence="6">
    <location>
        <begin position="7"/>
        <end position="28"/>
    </location>
</feature>
<feature type="transmembrane region" description="Helical" evidence="6">
    <location>
        <begin position="353"/>
        <end position="375"/>
    </location>
</feature>
<comment type="caution">
    <text evidence="7">The sequence shown here is derived from an EMBL/GenBank/DDBJ whole genome shotgun (WGS) entry which is preliminary data.</text>
</comment>
<feature type="transmembrane region" description="Helical" evidence="6">
    <location>
        <begin position="186"/>
        <end position="207"/>
    </location>
</feature>
<evidence type="ECO:0000313" key="7">
    <source>
        <dbReference type="EMBL" id="KJD44082.1"/>
    </source>
</evidence>
<dbReference type="NCBIfam" id="TIGR00797">
    <property type="entry name" value="matE"/>
    <property type="match status" value="1"/>
</dbReference>
<dbReference type="PATRIC" id="fig|159743.3.peg.4219"/>
<protein>
    <submittedName>
        <fullName evidence="7">Damage-inducible protein F</fullName>
    </submittedName>
</protein>
<dbReference type="Pfam" id="PF01554">
    <property type="entry name" value="MatE"/>
    <property type="match status" value="2"/>
</dbReference>
<proteinExistence type="inferred from homology"/>
<evidence type="ECO:0000313" key="8">
    <source>
        <dbReference type="Proteomes" id="UP000032534"/>
    </source>
</evidence>
<dbReference type="EMBL" id="JTHP01000042">
    <property type="protein sequence ID" value="KJD44082.1"/>
    <property type="molecule type" value="Genomic_DNA"/>
</dbReference>
<dbReference type="GO" id="GO:0005886">
    <property type="term" value="C:plasma membrane"/>
    <property type="evidence" value="ECO:0007669"/>
    <property type="project" value="TreeGrafter"/>
</dbReference>
<dbReference type="OrthoDB" id="9776324at2"/>
<accession>A0A0D7X204</accession>
<dbReference type="CDD" id="cd13136">
    <property type="entry name" value="MATE_DinF_like"/>
    <property type="match status" value="1"/>
</dbReference>
<keyword evidence="5 6" id="KW-0472">Membrane</keyword>
<dbReference type="PANTHER" id="PTHR42893">
    <property type="entry name" value="PROTEIN DETOXIFICATION 44, CHLOROPLASTIC-RELATED"/>
    <property type="match status" value="1"/>
</dbReference>
<feature type="transmembrane region" description="Helical" evidence="6">
    <location>
        <begin position="387"/>
        <end position="406"/>
    </location>
</feature>
<evidence type="ECO:0000256" key="1">
    <source>
        <dbReference type="ARBA" id="ARBA00004141"/>
    </source>
</evidence>
<evidence type="ECO:0000256" key="2">
    <source>
        <dbReference type="ARBA" id="ARBA00010199"/>
    </source>
</evidence>
<evidence type="ECO:0000256" key="3">
    <source>
        <dbReference type="ARBA" id="ARBA00022692"/>
    </source>
</evidence>
<dbReference type="Proteomes" id="UP000032534">
    <property type="component" value="Unassembled WGS sequence"/>
</dbReference>
<feature type="transmembrane region" description="Helical" evidence="6">
    <location>
        <begin position="83"/>
        <end position="103"/>
    </location>
</feature>
<feature type="transmembrane region" description="Helical" evidence="6">
    <location>
        <begin position="311"/>
        <end position="333"/>
    </location>
</feature>
<feature type="transmembrane region" description="Helical" evidence="6">
    <location>
        <begin position="412"/>
        <end position="430"/>
    </location>
</feature>
<reference evidence="7 8" key="1">
    <citation type="submission" date="2014-11" db="EMBL/GenBank/DDBJ databases">
        <title>Draft Genome Sequences of Paenibacillus polymyxa NRRL B-30509 and Paenibacillus terrae NRRL B-30644, Strains from a Poultry Environment that Produce Tridecaptin A and Paenicidins.</title>
        <authorList>
            <person name="van Belkum M.J."/>
            <person name="Lohans C.T."/>
            <person name="Vederas J.C."/>
        </authorList>
    </citation>
    <scope>NUCLEOTIDE SEQUENCE [LARGE SCALE GENOMIC DNA]</scope>
    <source>
        <strain evidence="7 8">NRRL B-30644</strain>
    </source>
</reference>
<name>A0A0D7X204_9BACL</name>
<feature type="transmembrane region" description="Helical" evidence="6">
    <location>
        <begin position="159"/>
        <end position="180"/>
    </location>
</feature>
<dbReference type="GO" id="GO:0042910">
    <property type="term" value="F:xenobiotic transmembrane transporter activity"/>
    <property type="evidence" value="ECO:0007669"/>
    <property type="project" value="InterPro"/>
</dbReference>
<keyword evidence="3 6" id="KW-0812">Transmembrane</keyword>
<dbReference type="InterPro" id="IPR044644">
    <property type="entry name" value="DinF-like"/>
</dbReference>
<gene>
    <name evidence="7" type="ORF">QD47_18960</name>
</gene>